<dbReference type="Proteomes" id="UP000267606">
    <property type="component" value="Unassembled WGS sequence"/>
</dbReference>
<comment type="similarity">
    <text evidence="1 2">Belongs to the CGI121/TPRKB family.</text>
</comment>
<protein>
    <submittedName>
        <fullName evidence="3 5">Uncharacterized protein</fullName>
    </submittedName>
</protein>
<reference evidence="5" key="1">
    <citation type="submission" date="2016-06" db="UniProtKB">
        <authorList>
            <consortium name="WormBaseParasite"/>
        </authorList>
    </citation>
    <scope>IDENTIFICATION</scope>
</reference>
<gene>
    <name evidence="3" type="ORF">OFLC_LOCUS9446</name>
</gene>
<evidence type="ECO:0000313" key="4">
    <source>
        <dbReference type="Proteomes" id="UP000267606"/>
    </source>
</evidence>
<keyword evidence="4" id="KW-1185">Reference proteome</keyword>
<sequence length="124" mass="14298">MIKLVLESLLTFGIAEDSRNVLVGIFDDENGEKMVKVAKKIDGKPVPITNLPELVDYERIKKVEKRSLKKSSRNCLEHNNRYKTLYSILGCYIERWCIFLITNAIDANEKLLSEHEQPTSIYIP</sequence>
<dbReference type="WBParaSite" id="OFLC_0000944101-mRNA-1">
    <property type="protein sequence ID" value="OFLC_0000944101-mRNA-1"/>
    <property type="gene ID" value="OFLC_0000944101"/>
</dbReference>
<dbReference type="STRING" id="387005.A0A183HPN0"/>
<dbReference type="InterPro" id="IPR013926">
    <property type="entry name" value="CGI121/TPRKB"/>
</dbReference>
<evidence type="ECO:0000256" key="1">
    <source>
        <dbReference type="ARBA" id="ARBA00005546"/>
    </source>
</evidence>
<dbReference type="Pfam" id="PF08617">
    <property type="entry name" value="CGI-121"/>
    <property type="match status" value="1"/>
</dbReference>
<dbReference type="EMBL" id="UZAJ01011579">
    <property type="protein sequence ID" value="VDO60684.1"/>
    <property type="molecule type" value="Genomic_DNA"/>
</dbReference>
<keyword evidence="2" id="KW-0539">Nucleus</keyword>
<dbReference type="AlphaFoldDB" id="A0A183HPN0"/>
<accession>A0A183HPN0</accession>
<evidence type="ECO:0000313" key="3">
    <source>
        <dbReference type="EMBL" id="VDO60684.1"/>
    </source>
</evidence>
<organism evidence="5">
    <name type="scientific">Onchocerca flexuosa</name>
    <dbReference type="NCBI Taxonomy" id="387005"/>
    <lineage>
        <taxon>Eukaryota</taxon>
        <taxon>Metazoa</taxon>
        <taxon>Ecdysozoa</taxon>
        <taxon>Nematoda</taxon>
        <taxon>Chromadorea</taxon>
        <taxon>Rhabditida</taxon>
        <taxon>Spirurina</taxon>
        <taxon>Spiruromorpha</taxon>
        <taxon>Filarioidea</taxon>
        <taxon>Onchocercidae</taxon>
        <taxon>Onchocerca</taxon>
    </lineage>
</organism>
<reference evidence="3 4" key="2">
    <citation type="submission" date="2018-11" db="EMBL/GenBank/DDBJ databases">
        <authorList>
            <consortium name="Pathogen Informatics"/>
        </authorList>
    </citation>
    <scope>NUCLEOTIDE SEQUENCE [LARGE SCALE GENOMIC DNA]</scope>
</reference>
<evidence type="ECO:0000256" key="2">
    <source>
        <dbReference type="RuleBase" id="RU004398"/>
    </source>
</evidence>
<evidence type="ECO:0000313" key="5">
    <source>
        <dbReference type="WBParaSite" id="OFLC_0000944101-mRNA-1"/>
    </source>
</evidence>
<dbReference type="SUPFAM" id="SSF143870">
    <property type="entry name" value="PF0523-like"/>
    <property type="match status" value="1"/>
</dbReference>
<name>A0A183HPN0_9BILA</name>
<dbReference type="InterPro" id="IPR036504">
    <property type="entry name" value="CGI121/TPRKB_sf"/>
</dbReference>
<proteinExistence type="inferred from homology"/>
<dbReference type="Gene3D" id="3.30.2380.10">
    <property type="entry name" value="CGI121/TPRKB"/>
    <property type="match status" value="1"/>
</dbReference>